<feature type="chain" id="PRO_5017058156" evidence="7">
    <location>
        <begin position="26"/>
        <end position="229"/>
    </location>
</feature>
<dbReference type="GO" id="GO:0009055">
    <property type="term" value="F:electron transfer activity"/>
    <property type="evidence" value="ECO:0007669"/>
    <property type="project" value="InterPro"/>
</dbReference>
<sequence>MRRMPASLPWILPGLFLAAGGAAGAGELDEALHRQPVAGNAVSNYEVCAACHMPEGWGTVDGEIPQIAGQHPNVIIKQLADIRGGNRDNPGMRLFASKEVIGGPQAIADLAAYIAAMPMTPRTGVGPGSDLQHGAVLYREHCVRCHGEYGEGDDARFYPRIQGQHYRYMLRQFEWIRDGRRRNANPEMVRQIADFSERDMKAVIDFASRLRPSPERVAPSVHYSNPDLP</sequence>
<evidence type="ECO:0000256" key="3">
    <source>
        <dbReference type="ARBA" id="ARBA00022723"/>
    </source>
</evidence>
<dbReference type="PANTHER" id="PTHR33751:SF9">
    <property type="entry name" value="CYTOCHROME C4"/>
    <property type="match status" value="1"/>
</dbReference>
<evidence type="ECO:0000256" key="2">
    <source>
        <dbReference type="ARBA" id="ARBA00022617"/>
    </source>
</evidence>
<evidence type="ECO:0000313" key="9">
    <source>
        <dbReference type="EMBL" id="RCX32946.1"/>
    </source>
</evidence>
<keyword evidence="7" id="KW-0732">Signal</keyword>
<keyword evidence="1" id="KW-0813">Transport</keyword>
<organism evidence="9 10">
    <name type="scientific">Thioalbus denitrificans</name>
    <dbReference type="NCBI Taxonomy" id="547122"/>
    <lineage>
        <taxon>Bacteria</taxon>
        <taxon>Pseudomonadati</taxon>
        <taxon>Pseudomonadota</taxon>
        <taxon>Gammaproteobacteria</taxon>
        <taxon>Chromatiales</taxon>
        <taxon>Ectothiorhodospiraceae</taxon>
        <taxon>Thioalbus</taxon>
    </lineage>
</organism>
<feature type="domain" description="Cytochrome c" evidence="8">
    <location>
        <begin position="129"/>
        <end position="211"/>
    </location>
</feature>
<dbReference type="PANTHER" id="PTHR33751">
    <property type="entry name" value="CBB3-TYPE CYTOCHROME C OXIDASE SUBUNIT FIXP"/>
    <property type="match status" value="1"/>
</dbReference>
<keyword evidence="4" id="KW-0249">Electron transport</keyword>
<protein>
    <submittedName>
        <fullName evidence="9">Cytochrome c553</fullName>
    </submittedName>
</protein>
<evidence type="ECO:0000256" key="1">
    <source>
        <dbReference type="ARBA" id="ARBA00022448"/>
    </source>
</evidence>
<evidence type="ECO:0000313" key="10">
    <source>
        <dbReference type="Proteomes" id="UP000252707"/>
    </source>
</evidence>
<dbReference type="Pfam" id="PF13442">
    <property type="entry name" value="Cytochrome_CBB3"/>
    <property type="match status" value="1"/>
</dbReference>
<evidence type="ECO:0000256" key="5">
    <source>
        <dbReference type="ARBA" id="ARBA00023004"/>
    </source>
</evidence>
<dbReference type="OrthoDB" id="9779283at2"/>
<dbReference type="PROSITE" id="PS51007">
    <property type="entry name" value="CYTC"/>
    <property type="match status" value="2"/>
</dbReference>
<gene>
    <name evidence="9" type="ORF">DFQ59_101244</name>
</gene>
<dbReference type="InterPro" id="IPR036909">
    <property type="entry name" value="Cyt_c-like_dom_sf"/>
</dbReference>
<keyword evidence="2 6" id="KW-0349">Heme</keyword>
<dbReference type="GO" id="GO:0046872">
    <property type="term" value="F:metal ion binding"/>
    <property type="evidence" value="ECO:0007669"/>
    <property type="project" value="UniProtKB-KW"/>
</dbReference>
<keyword evidence="10" id="KW-1185">Reference proteome</keyword>
<dbReference type="Pfam" id="PF00034">
    <property type="entry name" value="Cytochrom_C"/>
    <property type="match status" value="1"/>
</dbReference>
<reference evidence="9 10" key="1">
    <citation type="submission" date="2018-07" db="EMBL/GenBank/DDBJ databases">
        <title>Genomic Encyclopedia of Type Strains, Phase IV (KMG-IV): sequencing the most valuable type-strain genomes for metagenomic binning, comparative biology and taxonomic classification.</title>
        <authorList>
            <person name="Goeker M."/>
        </authorList>
    </citation>
    <scope>NUCLEOTIDE SEQUENCE [LARGE SCALE GENOMIC DNA]</scope>
    <source>
        <strain evidence="9 10">DSM 26407</strain>
    </source>
</reference>
<dbReference type="Gene3D" id="1.10.760.10">
    <property type="entry name" value="Cytochrome c-like domain"/>
    <property type="match status" value="2"/>
</dbReference>
<evidence type="ECO:0000259" key="8">
    <source>
        <dbReference type="PROSITE" id="PS51007"/>
    </source>
</evidence>
<feature type="domain" description="Cytochrome c" evidence="8">
    <location>
        <begin position="34"/>
        <end position="118"/>
    </location>
</feature>
<name>A0A369CJS4_9GAMM</name>
<keyword evidence="5 6" id="KW-0408">Iron</keyword>
<evidence type="ECO:0000256" key="4">
    <source>
        <dbReference type="ARBA" id="ARBA00022982"/>
    </source>
</evidence>
<evidence type="ECO:0000256" key="7">
    <source>
        <dbReference type="SAM" id="SignalP"/>
    </source>
</evidence>
<dbReference type="Proteomes" id="UP000252707">
    <property type="component" value="Unassembled WGS sequence"/>
</dbReference>
<keyword evidence="3 6" id="KW-0479">Metal-binding</keyword>
<dbReference type="SUPFAM" id="SSF46626">
    <property type="entry name" value="Cytochrome c"/>
    <property type="match status" value="2"/>
</dbReference>
<dbReference type="AlphaFoldDB" id="A0A369CJS4"/>
<dbReference type="InterPro" id="IPR050597">
    <property type="entry name" value="Cytochrome_c_Oxidase_Subunit"/>
</dbReference>
<feature type="signal peptide" evidence="7">
    <location>
        <begin position="1"/>
        <end position="25"/>
    </location>
</feature>
<evidence type="ECO:0000256" key="6">
    <source>
        <dbReference type="PROSITE-ProRule" id="PRU00433"/>
    </source>
</evidence>
<proteinExistence type="predicted"/>
<dbReference type="GO" id="GO:0020037">
    <property type="term" value="F:heme binding"/>
    <property type="evidence" value="ECO:0007669"/>
    <property type="project" value="InterPro"/>
</dbReference>
<dbReference type="InterPro" id="IPR009056">
    <property type="entry name" value="Cyt_c-like_dom"/>
</dbReference>
<accession>A0A369CJS4</accession>
<dbReference type="EMBL" id="QPJY01000001">
    <property type="protein sequence ID" value="RCX32946.1"/>
    <property type="molecule type" value="Genomic_DNA"/>
</dbReference>
<comment type="caution">
    <text evidence="9">The sequence shown here is derived from an EMBL/GenBank/DDBJ whole genome shotgun (WGS) entry which is preliminary data.</text>
</comment>